<dbReference type="GeneID" id="115883405"/>
<dbReference type="RefSeq" id="XP_030757625.1">
    <property type="nucleotide sequence ID" value="XM_030901765.1"/>
</dbReference>
<accession>A0A6J2Y3P5</accession>
<dbReference type="AlphaFoldDB" id="A0A6J2Y3P5"/>
<organism evidence="1 2">
    <name type="scientific">Sitophilus oryzae</name>
    <name type="common">Rice weevil</name>
    <name type="synonym">Curculio oryzae</name>
    <dbReference type="NCBI Taxonomy" id="7048"/>
    <lineage>
        <taxon>Eukaryota</taxon>
        <taxon>Metazoa</taxon>
        <taxon>Ecdysozoa</taxon>
        <taxon>Arthropoda</taxon>
        <taxon>Hexapoda</taxon>
        <taxon>Insecta</taxon>
        <taxon>Pterygota</taxon>
        <taxon>Neoptera</taxon>
        <taxon>Endopterygota</taxon>
        <taxon>Coleoptera</taxon>
        <taxon>Polyphaga</taxon>
        <taxon>Cucujiformia</taxon>
        <taxon>Curculionidae</taxon>
        <taxon>Dryophthorinae</taxon>
        <taxon>Sitophilus</taxon>
    </lineage>
</organism>
<dbReference type="KEGG" id="soy:115883405"/>
<name>A0A6J2Y3P5_SITOR</name>
<keyword evidence="1" id="KW-1185">Reference proteome</keyword>
<dbReference type="Proteomes" id="UP000504635">
    <property type="component" value="Unplaced"/>
</dbReference>
<evidence type="ECO:0000313" key="1">
    <source>
        <dbReference type="Proteomes" id="UP000504635"/>
    </source>
</evidence>
<dbReference type="PANTHER" id="PTHR47027:SF20">
    <property type="entry name" value="REVERSE TRANSCRIPTASE-LIKE PROTEIN WITH RNA-DIRECTED DNA POLYMERASE DOMAIN"/>
    <property type="match status" value="1"/>
</dbReference>
<dbReference type="PANTHER" id="PTHR47027">
    <property type="entry name" value="REVERSE TRANSCRIPTASE DOMAIN-CONTAINING PROTEIN"/>
    <property type="match status" value="1"/>
</dbReference>
<dbReference type="OrthoDB" id="425681at2759"/>
<gene>
    <name evidence="2" type="primary">LOC115883405</name>
</gene>
<protein>
    <submittedName>
        <fullName evidence="2">Uncharacterized protein LOC115883405</fullName>
    </submittedName>
</protein>
<reference evidence="2" key="1">
    <citation type="submission" date="2025-08" db="UniProtKB">
        <authorList>
            <consortium name="RefSeq"/>
        </authorList>
    </citation>
    <scope>IDENTIFICATION</scope>
    <source>
        <tissue evidence="2">Gonads</tissue>
    </source>
</reference>
<sequence>MLLISYSIQQSSGELAEKMQKYGRGRVRDDTLFTLFFLDDQIVISEDEKDLSYMIRKLQEEYEANLSKCEYLIVVNEEIKYLTLDTNTRGIKPSKYLGIIFNKTNSGNEMQERVNKGRTVARTLTSLPWNKQIKRSTKKRIYSSIVQSVTLYGSEIWDVTKANKNKLMTTEMDFQEEAADDQN</sequence>
<proteinExistence type="predicted"/>
<dbReference type="InParanoid" id="A0A6J2Y3P5"/>
<evidence type="ECO:0000313" key="2">
    <source>
        <dbReference type="RefSeq" id="XP_030757625.1"/>
    </source>
</evidence>